<accession>A0A414DFQ9</accession>
<organism evidence="1 2">
    <name type="scientific">Mediterraneibacter gnavus</name>
    <name type="common">Ruminococcus gnavus</name>
    <dbReference type="NCBI Taxonomy" id="33038"/>
    <lineage>
        <taxon>Bacteria</taxon>
        <taxon>Bacillati</taxon>
        <taxon>Bacillota</taxon>
        <taxon>Clostridia</taxon>
        <taxon>Lachnospirales</taxon>
        <taxon>Lachnospiraceae</taxon>
        <taxon>Mediterraneibacter</taxon>
    </lineage>
</organism>
<comment type="caution">
    <text evidence="1">The sequence shown here is derived from an EMBL/GenBank/DDBJ whole genome shotgun (WGS) entry which is preliminary data.</text>
</comment>
<dbReference type="AlphaFoldDB" id="A0A414DFQ9"/>
<proteinExistence type="predicted"/>
<gene>
    <name evidence="1" type="ORF">DW812_01185</name>
</gene>
<sequence length="147" mass="16809">MKEGYVLKADAAKYLTPEPITYEAMKRKSEKAAQTALKDAKASILNAAGIGKVEAYCINTVLAELKRKGLTPEKEGYKRISRETARMVIRDRKGIWTRYYTDKEGLKDWLLWKLGLKKETVFDRMKRMGMTGDVLQDMELLTGGKKR</sequence>
<dbReference type="RefSeq" id="WP_118043596.1">
    <property type="nucleotide sequence ID" value="NZ_QSIR01000001.1"/>
</dbReference>
<evidence type="ECO:0000313" key="1">
    <source>
        <dbReference type="EMBL" id="RHD09394.1"/>
    </source>
</evidence>
<dbReference type="EMBL" id="QSIR01000001">
    <property type="protein sequence ID" value="RHD09394.1"/>
    <property type="molecule type" value="Genomic_DNA"/>
</dbReference>
<reference evidence="1 2" key="1">
    <citation type="submission" date="2018-08" db="EMBL/GenBank/DDBJ databases">
        <title>A genome reference for cultivated species of the human gut microbiota.</title>
        <authorList>
            <person name="Zou Y."/>
            <person name="Xue W."/>
            <person name="Luo G."/>
        </authorList>
    </citation>
    <scope>NUCLEOTIDE SEQUENCE [LARGE SCALE GENOMIC DNA]</scope>
    <source>
        <strain evidence="1 2">AM32-6</strain>
    </source>
</reference>
<name>A0A414DFQ9_MEDGN</name>
<dbReference type="Proteomes" id="UP000284472">
    <property type="component" value="Unassembled WGS sequence"/>
</dbReference>
<protein>
    <submittedName>
        <fullName evidence="1">Uncharacterized protein</fullName>
    </submittedName>
</protein>
<evidence type="ECO:0000313" key="2">
    <source>
        <dbReference type="Proteomes" id="UP000284472"/>
    </source>
</evidence>